<dbReference type="OrthoDB" id="4544213at2"/>
<dbReference type="InterPro" id="IPR036259">
    <property type="entry name" value="MFS_trans_sf"/>
</dbReference>
<dbReference type="Gene3D" id="1.20.1250.20">
    <property type="entry name" value="MFS general substrate transporter like domains"/>
    <property type="match status" value="1"/>
</dbReference>
<keyword evidence="2" id="KW-1003">Cell membrane</keyword>
<dbReference type="PANTHER" id="PTHR23513">
    <property type="entry name" value="INTEGRAL MEMBRANE EFFLUX PROTEIN-RELATED"/>
    <property type="match status" value="1"/>
</dbReference>
<reference evidence="8 9" key="1">
    <citation type="submission" date="2019-03" db="EMBL/GenBank/DDBJ databases">
        <title>Genomic Encyclopedia of Type Strains, Phase IV (KMG-IV): sequencing the most valuable type-strain genomes for metagenomic binning, comparative biology and taxonomic classification.</title>
        <authorList>
            <person name="Goeker M."/>
        </authorList>
    </citation>
    <scope>NUCLEOTIDE SEQUENCE [LARGE SCALE GENOMIC DNA]</scope>
    <source>
        <strain evidence="8 9">DSM 45361</strain>
    </source>
</reference>
<feature type="transmembrane region" description="Helical" evidence="6">
    <location>
        <begin position="255"/>
        <end position="273"/>
    </location>
</feature>
<evidence type="ECO:0000256" key="1">
    <source>
        <dbReference type="ARBA" id="ARBA00004651"/>
    </source>
</evidence>
<keyword evidence="5 6" id="KW-0472">Membrane</keyword>
<feature type="transmembrane region" description="Helical" evidence="6">
    <location>
        <begin position="373"/>
        <end position="393"/>
    </location>
</feature>
<feature type="transmembrane region" description="Helical" evidence="6">
    <location>
        <begin position="43"/>
        <end position="66"/>
    </location>
</feature>
<dbReference type="GO" id="GO:0022857">
    <property type="term" value="F:transmembrane transporter activity"/>
    <property type="evidence" value="ECO:0007669"/>
    <property type="project" value="InterPro"/>
</dbReference>
<evidence type="ECO:0000256" key="5">
    <source>
        <dbReference type="ARBA" id="ARBA00023136"/>
    </source>
</evidence>
<feature type="transmembrane region" description="Helical" evidence="6">
    <location>
        <begin position="172"/>
        <end position="189"/>
    </location>
</feature>
<feature type="transmembrane region" description="Helical" evidence="6">
    <location>
        <begin position="310"/>
        <end position="334"/>
    </location>
</feature>
<evidence type="ECO:0000256" key="2">
    <source>
        <dbReference type="ARBA" id="ARBA00022475"/>
    </source>
</evidence>
<dbReference type="InterPro" id="IPR020846">
    <property type="entry name" value="MFS_dom"/>
</dbReference>
<organism evidence="8 9">
    <name type="scientific">Labedaea rhizosphaerae</name>
    <dbReference type="NCBI Taxonomy" id="598644"/>
    <lineage>
        <taxon>Bacteria</taxon>
        <taxon>Bacillati</taxon>
        <taxon>Actinomycetota</taxon>
        <taxon>Actinomycetes</taxon>
        <taxon>Pseudonocardiales</taxon>
        <taxon>Pseudonocardiaceae</taxon>
        <taxon>Labedaea</taxon>
    </lineage>
</organism>
<name>A0A4R6RSZ5_LABRH</name>
<evidence type="ECO:0000256" key="6">
    <source>
        <dbReference type="SAM" id="Phobius"/>
    </source>
</evidence>
<dbReference type="GO" id="GO:0005886">
    <property type="term" value="C:plasma membrane"/>
    <property type="evidence" value="ECO:0007669"/>
    <property type="project" value="UniProtKB-SubCell"/>
</dbReference>
<evidence type="ECO:0000256" key="3">
    <source>
        <dbReference type="ARBA" id="ARBA00022692"/>
    </source>
</evidence>
<comment type="subcellular location">
    <subcellularLocation>
        <location evidence="1">Cell membrane</location>
        <topology evidence="1">Multi-pass membrane protein</topology>
    </subcellularLocation>
</comment>
<dbReference type="AlphaFoldDB" id="A0A4R6RSZ5"/>
<sequence length="408" mass="40899">MKRSAVLRGNRDFTLLWLGGLVSGLGSQTATLALPLLVLAKTGSGTLAGLVGTLAGIAALVTMLPGGAVADAVERRRLMLVCEAGSAVAAFALTTAVVADRAVYLAAVLVVLANAVLGSLYLPASAGLLKRMVPAAQLPDAAALLQARTSGVRLAGPLLGGALYGIGPAVPFAVEAVGLVFAVGCLAVLRTKAAPTTRLVAVVKPKEFAAGFGYLLRHPFLRTMLGIGAVLNLVFGGAMLGFVTVAARLDPSGRSSGLIAALAGAGGLVGALLSPRVRADEHPRGWVLVVCLVCAAGMAAVGWWPSVLTLAVVVGCSFLVAATATTVFATVVMIRTPAELQGRVQSAAGFVSMAVTPAGPVAVGALLDGVGVATTFGLLAVVMAVAAVPAWLAPSLRTPAPAFEHVER</sequence>
<feature type="domain" description="Major facilitator superfamily (MFS) profile" evidence="7">
    <location>
        <begin position="12"/>
        <end position="398"/>
    </location>
</feature>
<evidence type="ECO:0000259" key="7">
    <source>
        <dbReference type="PROSITE" id="PS50850"/>
    </source>
</evidence>
<dbReference type="InterPro" id="IPR011701">
    <property type="entry name" value="MFS"/>
</dbReference>
<dbReference type="Pfam" id="PF07690">
    <property type="entry name" value="MFS_1"/>
    <property type="match status" value="1"/>
</dbReference>
<comment type="caution">
    <text evidence="8">The sequence shown here is derived from an EMBL/GenBank/DDBJ whole genome shotgun (WGS) entry which is preliminary data.</text>
</comment>
<dbReference type="PANTHER" id="PTHR23513:SF11">
    <property type="entry name" value="STAPHYLOFERRIN A TRANSPORTER"/>
    <property type="match status" value="1"/>
</dbReference>
<keyword evidence="9" id="KW-1185">Reference proteome</keyword>
<proteinExistence type="predicted"/>
<gene>
    <name evidence="8" type="ORF">EV186_111145</name>
</gene>
<feature type="transmembrane region" description="Helical" evidence="6">
    <location>
        <begin position="285"/>
        <end position="304"/>
    </location>
</feature>
<accession>A0A4R6RSZ5</accession>
<dbReference type="EMBL" id="SNXZ01000011">
    <property type="protein sequence ID" value="TDP90019.1"/>
    <property type="molecule type" value="Genomic_DNA"/>
</dbReference>
<protein>
    <submittedName>
        <fullName evidence="8">Putative MFS family arabinose efflux permease</fullName>
    </submittedName>
</protein>
<feature type="transmembrane region" description="Helical" evidence="6">
    <location>
        <begin position="104"/>
        <end position="129"/>
    </location>
</feature>
<keyword evidence="4 6" id="KW-1133">Transmembrane helix</keyword>
<dbReference type="Proteomes" id="UP000295444">
    <property type="component" value="Unassembled WGS sequence"/>
</dbReference>
<dbReference type="CDD" id="cd06173">
    <property type="entry name" value="MFS_MefA_like"/>
    <property type="match status" value="1"/>
</dbReference>
<dbReference type="SUPFAM" id="SSF103473">
    <property type="entry name" value="MFS general substrate transporter"/>
    <property type="match status" value="1"/>
</dbReference>
<evidence type="ECO:0000256" key="4">
    <source>
        <dbReference type="ARBA" id="ARBA00022989"/>
    </source>
</evidence>
<feature type="transmembrane region" description="Helical" evidence="6">
    <location>
        <begin position="225"/>
        <end position="249"/>
    </location>
</feature>
<dbReference type="PROSITE" id="PS50850">
    <property type="entry name" value="MFS"/>
    <property type="match status" value="1"/>
</dbReference>
<evidence type="ECO:0000313" key="8">
    <source>
        <dbReference type="EMBL" id="TDP90019.1"/>
    </source>
</evidence>
<evidence type="ECO:0000313" key="9">
    <source>
        <dbReference type="Proteomes" id="UP000295444"/>
    </source>
</evidence>
<dbReference type="RefSeq" id="WP_133854289.1">
    <property type="nucleotide sequence ID" value="NZ_SNXZ01000011.1"/>
</dbReference>
<feature type="transmembrane region" description="Helical" evidence="6">
    <location>
        <begin position="346"/>
        <end position="367"/>
    </location>
</feature>
<keyword evidence="3 6" id="KW-0812">Transmembrane</keyword>